<dbReference type="Pfam" id="PF16976">
    <property type="entry name" value="RcpC"/>
    <property type="match status" value="1"/>
</dbReference>
<gene>
    <name evidence="2" type="ORF">FYJ63_05695</name>
</gene>
<proteinExistence type="predicted"/>
<evidence type="ECO:0000313" key="2">
    <source>
        <dbReference type="EMBL" id="MST49729.1"/>
    </source>
</evidence>
<keyword evidence="3" id="KW-1185">Reference proteome</keyword>
<dbReference type="Pfam" id="PF08666">
    <property type="entry name" value="SAF"/>
    <property type="match status" value="1"/>
</dbReference>
<feature type="domain" description="SAF" evidence="1">
    <location>
        <begin position="36"/>
        <end position="98"/>
    </location>
</feature>
<dbReference type="SMART" id="SM00858">
    <property type="entry name" value="SAF"/>
    <property type="match status" value="1"/>
</dbReference>
<protein>
    <submittedName>
        <fullName evidence="2">Flagellar biosynthesis protein FlgA</fullName>
    </submittedName>
</protein>
<dbReference type="EMBL" id="VUMY01000008">
    <property type="protein sequence ID" value="MST49729.1"/>
    <property type="molecule type" value="Genomic_DNA"/>
</dbReference>
<reference evidence="2 3" key="1">
    <citation type="submission" date="2019-08" db="EMBL/GenBank/DDBJ databases">
        <title>In-depth cultivation of the pig gut microbiome towards novel bacterial diversity and tailored functional studies.</title>
        <authorList>
            <person name="Wylensek D."/>
            <person name="Hitch T.C.A."/>
            <person name="Clavel T."/>
        </authorList>
    </citation>
    <scope>NUCLEOTIDE SEQUENCE [LARGE SCALE GENOMIC DNA]</scope>
    <source>
        <strain evidence="2 3">RF-GAM-744-WT-7</strain>
    </source>
</reference>
<keyword evidence="2" id="KW-0966">Cell projection</keyword>
<dbReference type="InterPro" id="IPR013974">
    <property type="entry name" value="SAF"/>
</dbReference>
<organism evidence="2 3">
    <name type="scientific">Mobiluncus porci</name>
    <dbReference type="NCBI Taxonomy" id="2652278"/>
    <lineage>
        <taxon>Bacteria</taxon>
        <taxon>Bacillati</taxon>
        <taxon>Actinomycetota</taxon>
        <taxon>Actinomycetes</taxon>
        <taxon>Actinomycetales</taxon>
        <taxon>Actinomycetaceae</taxon>
        <taxon>Mobiluncus</taxon>
    </lineage>
</organism>
<evidence type="ECO:0000259" key="1">
    <source>
        <dbReference type="SMART" id="SM00858"/>
    </source>
</evidence>
<comment type="caution">
    <text evidence="2">The sequence shown here is derived from an EMBL/GenBank/DDBJ whole genome shotgun (WGS) entry which is preliminary data.</text>
</comment>
<dbReference type="AlphaFoldDB" id="A0A7K0K2U0"/>
<sequence>MKFKRFWNWRFPLAGALAALALAVGVTIFLPQKSHTAALVARSEICAGCEITAREVQVRGLDPRAVPEKYLASPQDVEGRKAAVALEAGTILQPSLLLENSMGDLREGEVAFALSIDDPAVAGFSQTGQTVEIWSSEPQTENQLLATGVRVLGVEASKDSLLGTSQSKAIVYLAANEESARKVVAAKDEHSLSFVLRG</sequence>
<accession>A0A7K0K2U0</accession>
<keyword evidence="2" id="KW-0969">Cilium</keyword>
<dbReference type="InterPro" id="IPR031571">
    <property type="entry name" value="RcpC_dom"/>
</dbReference>
<dbReference type="RefSeq" id="WP_154544653.1">
    <property type="nucleotide sequence ID" value="NZ_JAQYQY010000017.1"/>
</dbReference>
<dbReference type="CDD" id="cd11614">
    <property type="entry name" value="SAF_CpaB_FlgA_like"/>
    <property type="match status" value="1"/>
</dbReference>
<dbReference type="Proteomes" id="UP000442535">
    <property type="component" value="Unassembled WGS sequence"/>
</dbReference>
<evidence type="ECO:0000313" key="3">
    <source>
        <dbReference type="Proteomes" id="UP000442535"/>
    </source>
</evidence>
<keyword evidence="2" id="KW-0282">Flagellum</keyword>
<name>A0A7K0K2U0_9ACTO</name>